<dbReference type="GO" id="GO:0070967">
    <property type="term" value="F:coenzyme F420 binding"/>
    <property type="evidence" value="ECO:0007669"/>
    <property type="project" value="TreeGrafter"/>
</dbReference>
<dbReference type="SUPFAM" id="SSF50475">
    <property type="entry name" value="FMN-binding split barrel"/>
    <property type="match status" value="1"/>
</dbReference>
<evidence type="ECO:0000259" key="2">
    <source>
        <dbReference type="Pfam" id="PF01243"/>
    </source>
</evidence>
<dbReference type="Gene3D" id="2.30.110.10">
    <property type="entry name" value="Electron Transport, Fmn-binding Protein, Chain A"/>
    <property type="match status" value="1"/>
</dbReference>
<evidence type="ECO:0000313" key="4">
    <source>
        <dbReference type="Proteomes" id="UP000450676"/>
    </source>
</evidence>
<organism evidence="3 4">
    <name type="scientific">Pseudoduganella aquatica</name>
    <dbReference type="NCBI Taxonomy" id="2660641"/>
    <lineage>
        <taxon>Bacteria</taxon>
        <taxon>Pseudomonadati</taxon>
        <taxon>Pseudomonadota</taxon>
        <taxon>Betaproteobacteria</taxon>
        <taxon>Burkholderiales</taxon>
        <taxon>Oxalobacteraceae</taxon>
        <taxon>Telluria group</taxon>
        <taxon>Pseudoduganella</taxon>
    </lineage>
</organism>
<dbReference type="InterPro" id="IPR052019">
    <property type="entry name" value="F420H2_bilvrd_red/Heme_oxyg"/>
</dbReference>
<dbReference type="InterPro" id="IPR011576">
    <property type="entry name" value="Pyridox_Oxase_N"/>
</dbReference>
<dbReference type="PANTHER" id="PTHR35176:SF6">
    <property type="entry name" value="HEME OXYGENASE HI_0854-RELATED"/>
    <property type="match status" value="1"/>
</dbReference>
<evidence type="ECO:0000313" key="3">
    <source>
        <dbReference type="EMBL" id="MYN06241.1"/>
    </source>
</evidence>
<name>A0A7X4H7T2_9BURK</name>
<sequence length="163" mass="17804">MMRTLDDNAMRLVLQILARGQEMSLATLRPDGYPQATTLNYASRGLTLYAAIGLGSQKAHNIQEHKQVSLTISPPAQPGSEIQALSIGGLASFVKGEEHTVDVSARLLQRYPQFRHVLSGTQGHPWGGIVFLRIDPQVVSLLDYTKGFGHTELFKVQDIAVPA</sequence>
<dbReference type="EMBL" id="WWCU01000002">
    <property type="protein sequence ID" value="MYN06241.1"/>
    <property type="molecule type" value="Genomic_DNA"/>
</dbReference>
<dbReference type="Proteomes" id="UP000450676">
    <property type="component" value="Unassembled WGS sequence"/>
</dbReference>
<dbReference type="Pfam" id="PF01243">
    <property type="entry name" value="PNPOx_N"/>
    <property type="match status" value="1"/>
</dbReference>
<keyword evidence="4" id="KW-1185">Reference proteome</keyword>
<reference evidence="3 4" key="1">
    <citation type="submission" date="2019-12" db="EMBL/GenBank/DDBJ databases">
        <title>Novel species isolated from a subtropical stream in China.</title>
        <authorList>
            <person name="Lu H."/>
        </authorList>
    </citation>
    <scope>NUCLEOTIDE SEQUENCE [LARGE SCALE GENOMIC DNA]</scope>
    <source>
        <strain evidence="3 4">FT127W</strain>
    </source>
</reference>
<keyword evidence="1" id="KW-0560">Oxidoreductase</keyword>
<dbReference type="RefSeq" id="WP_161070625.1">
    <property type="nucleotide sequence ID" value="NZ_CP086370.1"/>
</dbReference>
<comment type="caution">
    <text evidence="3">The sequence shown here is derived from an EMBL/GenBank/DDBJ whole genome shotgun (WGS) entry which is preliminary data.</text>
</comment>
<evidence type="ECO:0000256" key="1">
    <source>
        <dbReference type="ARBA" id="ARBA00023002"/>
    </source>
</evidence>
<feature type="domain" description="Pyridoxamine 5'-phosphate oxidase N-terminal" evidence="2">
    <location>
        <begin position="17"/>
        <end position="140"/>
    </location>
</feature>
<dbReference type="AlphaFoldDB" id="A0A7X4H7T2"/>
<protein>
    <submittedName>
        <fullName evidence="3">Pyridoxamine 5'-phosphate oxidase family protein</fullName>
    </submittedName>
</protein>
<dbReference type="GO" id="GO:0016627">
    <property type="term" value="F:oxidoreductase activity, acting on the CH-CH group of donors"/>
    <property type="evidence" value="ECO:0007669"/>
    <property type="project" value="TreeGrafter"/>
</dbReference>
<gene>
    <name evidence="3" type="ORF">GTP77_02700</name>
</gene>
<dbReference type="GO" id="GO:0005829">
    <property type="term" value="C:cytosol"/>
    <property type="evidence" value="ECO:0007669"/>
    <property type="project" value="TreeGrafter"/>
</dbReference>
<dbReference type="InterPro" id="IPR012349">
    <property type="entry name" value="Split_barrel_FMN-bd"/>
</dbReference>
<proteinExistence type="predicted"/>
<accession>A0A7X4H7T2</accession>
<dbReference type="PANTHER" id="PTHR35176">
    <property type="entry name" value="HEME OXYGENASE HI_0854-RELATED"/>
    <property type="match status" value="1"/>
</dbReference>